<dbReference type="SUPFAM" id="SSF89447">
    <property type="entry name" value="AbrB/MazE/MraZ-like"/>
    <property type="match status" value="1"/>
</dbReference>
<evidence type="ECO:0000313" key="1">
    <source>
        <dbReference type="EMBL" id="TCT18227.1"/>
    </source>
</evidence>
<comment type="caution">
    <text evidence="1">The sequence shown here is derived from an EMBL/GenBank/DDBJ whole genome shotgun (WGS) entry which is preliminary data.</text>
</comment>
<dbReference type="Gene3D" id="2.10.260.10">
    <property type="match status" value="1"/>
</dbReference>
<dbReference type="RefSeq" id="WP_132978614.1">
    <property type="nucleotide sequence ID" value="NZ_SMAO01000013.1"/>
</dbReference>
<dbReference type="AlphaFoldDB" id="A0A4V2V0U5"/>
<evidence type="ECO:0000313" key="2">
    <source>
        <dbReference type="Proteomes" id="UP000295717"/>
    </source>
</evidence>
<proteinExistence type="predicted"/>
<gene>
    <name evidence="1" type="ORF">EDC35_11347</name>
</gene>
<name>A0A4V2V0U5_9GAMM</name>
<sequence length="75" mass="8303">MIAEITIHRKGDAMATTLPKEMTDRLNLGDGDRIYAVETEQGILLTTVDPDLTRVMEAGARISAQYENALRELAK</sequence>
<dbReference type="OrthoDB" id="5459182at2"/>
<protein>
    <submittedName>
        <fullName evidence="1">Putative addiction module antidote</fullName>
    </submittedName>
</protein>
<keyword evidence="2" id="KW-1185">Reference proteome</keyword>
<organism evidence="1 2">
    <name type="scientific">Thiobaca trueperi</name>
    <dbReference type="NCBI Taxonomy" id="127458"/>
    <lineage>
        <taxon>Bacteria</taxon>
        <taxon>Pseudomonadati</taxon>
        <taxon>Pseudomonadota</taxon>
        <taxon>Gammaproteobacteria</taxon>
        <taxon>Chromatiales</taxon>
        <taxon>Chromatiaceae</taxon>
        <taxon>Thiobaca</taxon>
    </lineage>
</organism>
<dbReference type="Proteomes" id="UP000295717">
    <property type="component" value="Unassembled WGS sequence"/>
</dbReference>
<reference evidence="1 2" key="1">
    <citation type="submission" date="2019-03" db="EMBL/GenBank/DDBJ databases">
        <title>Genomic Encyclopedia of Type Strains, Phase IV (KMG-IV): sequencing the most valuable type-strain genomes for metagenomic binning, comparative biology and taxonomic classification.</title>
        <authorList>
            <person name="Goeker M."/>
        </authorList>
    </citation>
    <scope>NUCLEOTIDE SEQUENCE [LARGE SCALE GENOMIC DNA]</scope>
    <source>
        <strain evidence="1 2">DSM 13587</strain>
    </source>
</reference>
<dbReference type="EMBL" id="SMAO01000013">
    <property type="protein sequence ID" value="TCT18227.1"/>
    <property type="molecule type" value="Genomic_DNA"/>
</dbReference>
<accession>A0A4V2V0U5</accession>
<dbReference type="InterPro" id="IPR037914">
    <property type="entry name" value="SpoVT-AbrB_sf"/>
</dbReference>